<dbReference type="SMART" id="SM00450">
    <property type="entry name" value="RHOD"/>
    <property type="match status" value="1"/>
</dbReference>
<dbReference type="InterPro" id="IPR050229">
    <property type="entry name" value="GlpE_sulfurtransferase"/>
</dbReference>
<evidence type="ECO:0000259" key="1">
    <source>
        <dbReference type="PROSITE" id="PS50206"/>
    </source>
</evidence>
<dbReference type="InterPro" id="IPR036400">
    <property type="entry name" value="Cyt_B5-like_heme/steroid_sf"/>
</dbReference>
<dbReference type="SMART" id="SM01117">
    <property type="entry name" value="Cyt-b5"/>
    <property type="match status" value="1"/>
</dbReference>
<comment type="caution">
    <text evidence="2">The sequence shown here is derived from an EMBL/GenBank/DDBJ whole genome shotgun (WGS) entry which is preliminary data.</text>
</comment>
<dbReference type="InterPro" id="IPR036873">
    <property type="entry name" value="Rhodanese-like_dom_sf"/>
</dbReference>
<dbReference type="AlphaFoldDB" id="A0A2H0BFM4"/>
<dbReference type="Gene3D" id="3.10.120.10">
    <property type="entry name" value="Cytochrome b5-like heme/steroid binding domain"/>
    <property type="match status" value="1"/>
</dbReference>
<protein>
    <recommendedName>
        <fullName evidence="1">Rhodanese domain-containing protein</fullName>
    </recommendedName>
</protein>
<dbReference type="CDD" id="cd00158">
    <property type="entry name" value="RHOD"/>
    <property type="match status" value="1"/>
</dbReference>
<dbReference type="PANTHER" id="PTHR43031">
    <property type="entry name" value="FAD-DEPENDENT OXIDOREDUCTASE"/>
    <property type="match status" value="1"/>
</dbReference>
<dbReference type="SUPFAM" id="SSF52821">
    <property type="entry name" value="Rhodanese/Cell cycle control phosphatase"/>
    <property type="match status" value="1"/>
</dbReference>
<dbReference type="Gene3D" id="3.40.250.10">
    <property type="entry name" value="Rhodanese-like domain"/>
    <property type="match status" value="1"/>
</dbReference>
<dbReference type="PANTHER" id="PTHR43031:SF1">
    <property type="entry name" value="PYRIDINE NUCLEOTIDE-DISULPHIDE OXIDOREDUCTASE"/>
    <property type="match status" value="1"/>
</dbReference>
<reference evidence="2 3" key="1">
    <citation type="submission" date="2017-09" db="EMBL/GenBank/DDBJ databases">
        <title>Depth-based differentiation of microbial function through sediment-hosted aquifers and enrichment of novel symbionts in the deep terrestrial subsurface.</title>
        <authorList>
            <person name="Probst A.J."/>
            <person name="Ladd B."/>
            <person name="Jarett J.K."/>
            <person name="Geller-Mcgrath D.E."/>
            <person name="Sieber C.M."/>
            <person name="Emerson J.B."/>
            <person name="Anantharaman K."/>
            <person name="Thomas B.C."/>
            <person name="Malmstrom R."/>
            <person name="Stieglmeier M."/>
            <person name="Klingl A."/>
            <person name="Woyke T."/>
            <person name="Ryan C.M."/>
            <person name="Banfield J.F."/>
        </authorList>
    </citation>
    <scope>NUCLEOTIDE SEQUENCE [LARGE SCALE GENOMIC DNA]</scope>
    <source>
        <strain evidence="2">CG22_combo_CG10-13_8_21_14_all_39_12</strain>
    </source>
</reference>
<sequence>MKRIITSLVLLGIISVLFVRFVVDKNSGVSDDVQLVPMQYYTEIDSIELNRKINSQEDYVLIDTRTKEEYDAGHIPTAINIPYDHIDELTSYPFEDKPLIVYCTLSSWRAPYAAYSLSKSGKENVILLKGGIHYWEQDGNKIVATNETDPLVVEKPTDLLPQSPVVVDKTLADIVFTAEKLATHNGQNGNASYVAYEGIVYDVTESPLWVNGVHRPAFIGGFIQVKAGMDLTPWLTFAPHGVENLKRFPVVGSLE</sequence>
<name>A0A2H0BFM4_UNCKA</name>
<dbReference type="SUPFAM" id="SSF55856">
    <property type="entry name" value="Cytochrome b5-like heme/steroid binding domain"/>
    <property type="match status" value="1"/>
</dbReference>
<dbReference type="InterPro" id="IPR001763">
    <property type="entry name" value="Rhodanese-like_dom"/>
</dbReference>
<feature type="domain" description="Rhodanese" evidence="1">
    <location>
        <begin position="55"/>
        <end position="144"/>
    </location>
</feature>
<accession>A0A2H0BFM4</accession>
<evidence type="ECO:0000313" key="2">
    <source>
        <dbReference type="EMBL" id="PIP56477.1"/>
    </source>
</evidence>
<dbReference type="InterPro" id="IPR001199">
    <property type="entry name" value="Cyt_B5-like_heme/steroid-bd"/>
</dbReference>
<dbReference type="PROSITE" id="PS50206">
    <property type="entry name" value="RHODANESE_3"/>
    <property type="match status" value="1"/>
</dbReference>
<dbReference type="Proteomes" id="UP000228495">
    <property type="component" value="Unassembled WGS sequence"/>
</dbReference>
<gene>
    <name evidence="2" type="ORF">COX05_02850</name>
</gene>
<dbReference type="EMBL" id="PCSU01000050">
    <property type="protein sequence ID" value="PIP56477.1"/>
    <property type="molecule type" value="Genomic_DNA"/>
</dbReference>
<dbReference type="Pfam" id="PF00581">
    <property type="entry name" value="Rhodanese"/>
    <property type="match status" value="1"/>
</dbReference>
<organism evidence="2 3">
    <name type="scientific">candidate division WWE3 bacterium CG22_combo_CG10-13_8_21_14_all_39_12</name>
    <dbReference type="NCBI Taxonomy" id="1975094"/>
    <lineage>
        <taxon>Bacteria</taxon>
        <taxon>Katanobacteria</taxon>
    </lineage>
</organism>
<evidence type="ECO:0000313" key="3">
    <source>
        <dbReference type="Proteomes" id="UP000228495"/>
    </source>
</evidence>
<proteinExistence type="predicted"/>